<evidence type="ECO:0000313" key="1">
    <source>
        <dbReference type="EMBL" id="VWP02435.1"/>
    </source>
</evidence>
<accession>A0A5K1K7Q0</accession>
<protein>
    <submittedName>
        <fullName evidence="1">N/A</fullName>
    </submittedName>
</protein>
<proteinExistence type="predicted"/>
<sequence length="458" mass="53114">MDGDPPEQGIVKRRNQHLPCPPEHLIRGVIQVYYSAGQSDKSIAELARKHFDTTLDTTVKRLRKKWGLAKTRKQAHTLETIHPYLVEMKKTYPERGATKLTQALRLTHSVWVPRELVSEWLRQNEPEAVERRKHRKFKRHRFWSAGLNDFWTFDQHDKWGPRMVAIPLVTQSDAGTDNFGIANAHTTIRHRLDPTLADTLQHRWMGKLMNIKPEIAWSLLNRDWKPGFEAILEHGVAEGWYDPNDHLESFIFRYLAIPWLQAELDQWREQFNMTPRHTQRNKSLPQGIPYIIAQNPEKYNIHDFKIEVPMTIIDEVEMEWAPPDHLIFELVPELFQERIQTFLQDLGNPVLNADTFWIVYVSVLGRFVSPNDGHVIDPTIINAVQQNMVSEQGIISEPLAIIPGLRQLRQGDRLVGDRVVQPPEVEGEPILDEDGDMIGFGLFTDEEEELDGNEQGML</sequence>
<dbReference type="PANTHER" id="PTHR46177:SF1">
    <property type="entry name" value="INTEGRASE CATALYTIC DOMAIN-CONTAINING PROTEIN"/>
    <property type="match status" value="1"/>
</dbReference>
<dbReference type="PANTHER" id="PTHR46177">
    <property type="entry name" value="INTEGRASE CATALYTIC DOMAIN-CONTAINING PROTEIN"/>
    <property type="match status" value="1"/>
</dbReference>
<dbReference type="EMBL" id="LR730210">
    <property type="protein sequence ID" value="VWP02435.1"/>
    <property type="molecule type" value="Genomic_DNA"/>
</dbReference>
<dbReference type="AlphaFoldDB" id="A0A5K1K7Q0"/>
<name>A0A5K1K7Q0_9APHY</name>
<reference evidence="1" key="1">
    <citation type="submission" date="2019-10" db="EMBL/GenBank/DDBJ databases">
        <authorList>
            <person name="Nor Muhammad N."/>
        </authorList>
    </citation>
    <scope>NUCLEOTIDE SEQUENCE</scope>
</reference>
<organism evidence="1">
    <name type="scientific">Ganoderma boninense</name>
    <dbReference type="NCBI Taxonomy" id="34458"/>
    <lineage>
        <taxon>Eukaryota</taxon>
        <taxon>Fungi</taxon>
        <taxon>Dikarya</taxon>
        <taxon>Basidiomycota</taxon>
        <taxon>Agaricomycotina</taxon>
        <taxon>Agaricomycetes</taxon>
        <taxon>Polyporales</taxon>
        <taxon>Polyporaceae</taxon>
        <taxon>Ganoderma</taxon>
    </lineage>
</organism>
<gene>
    <name evidence="1" type="primary">I1S4N1</name>
</gene>